<gene>
    <name evidence="1" type="ORF">L2E82_12979</name>
</gene>
<comment type="caution">
    <text evidence="1">The sequence shown here is derived from an EMBL/GenBank/DDBJ whole genome shotgun (WGS) entry which is preliminary data.</text>
</comment>
<evidence type="ECO:0000313" key="2">
    <source>
        <dbReference type="Proteomes" id="UP001055811"/>
    </source>
</evidence>
<reference evidence="1 2" key="2">
    <citation type="journal article" date="2022" name="Mol. Ecol. Resour.">
        <title>The genomes of chicory, endive, great burdock and yacon provide insights into Asteraceae paleo-polyploidization history and plant inulin production.</title>
        <authorList>
            <person name="Fan W."/>
            <person name="Wang S."/>
            <person name="Wang H."/>
            <person name="Wang A."/>
            <person name="Jiang F."/>
            <person name="Liu H."/>
            <person name="Zhao H."/>
            <person name="Xu D."/>
            <person name="Zhang Y."/>
        </authorList>
    </citation>
    <scope>NUCLEOTIDE SEQUENCE [LARGE SCALE GENOMIC DNA]</scope>
    <source>
        <strain evidence="2">cv. Punajuju</strain>
        <tissue evidence="1">Leaves</tissue>
    </source>
</reference>
<dbReference type="Proteomes" id="UP001055811">
    <property type="component" value="Linkage Group LG02"/>
</dbReference>
<accession>A0ACB9GIK3</accession>
<sequence>MVLAEMNDIKDDIKSWLGVALNNQDTCLEGFKGPNSKNKTTVSRQRFLISFASLSLSPLSGFIRLTRFLSPYMSLLCA</sequence>
<reference evidence="2" key="1">
    <citation type="journal article" date="2022" name="Mol. Ecol. Resour.">
        <title>The genomes of chicory, endive, great burdock and yacon provide insights into Asteraceae palaeo-polyploidization history and plant inulin production.</title>
        <authorList>
            <person name="Fan W."/>
            <person name="Wang S."/>
            <person name="Wang H."/>
            <person name="Wang A."/>
            <person name="Jiang F."/>
            <person name="Liu H."/>
            <person name="Zhao H."/>
            <person name="Xu D."/>
            <person name="Zhang Y."/>
        </authorList>
    </citation>
    <scope>NUCLEOTIDE SEQUENCE [LARGE SCALE GENOMIC DNA]</scope>
    <source>
        <strain evidence="2">cv. Punajuju</strain>
    </source>
</reference>
<proteinExistence type="predicted"/>
<protein>
    <submittedName>
        <fullName evidence="1">Uncharacterized protein</fullName>
    </submittedName>
</protein>
<organism evidence="1 2">
    <name type="scientific">Cichorium intybus</name>
    <name type="common">Chicory</name>
    <dbReference type="NCBI Taxonomy" id="13427"/>
    <lineage>
        <taxon>Eukaryota</taxon>
        <taxon>Viridiplantae</taxon>
        <taxon>Streptophyta</taxon>
        <taxon>Embryophyta</taxon>
        <taxon>Tracheophyta</taxon>
        <taxon>Spermatophyta</taxon>
        <taxon>Magnoliopsida</taxon>
        <taxon>eudicotyledons</taxon>
        <taxon>Gunneridae</taxon>
        <taxon>Pentapetalae</taxon>
        <taxon>asterids</taxon>
        <taxon>campanulids</taxon>
        <taxon>Asterales</taxon>
        <taxon>Asteraceae</taxon>
        <taxon>Cichorioideae</taxon>
        <taxon>Cichorieae</taxon>
        <taxon>Cichoriinae</taxon>
        <taxon>Cichorium</taxon>
    </lineage>
</organism>
<name>A0ACB9GIK3_CICIN</name>
<dbReference type="EMBL" id="CM042010">
    <property type="protein sequence ID" value="KAI3782920.1"/>
    <property type="molecule type" value="Genomic_DNA"/>
</dbReference>
<keyword evidence="2" id="KW-1185">Reference proteome</keyword>
<evidence type="ECO:0000313" key="1">
    <source>
        <dbReference type="EMBL" id="KAI3782920.1"/>
    </source>
</evidence>